<keyword evidence="2" id="KW-0732">Signal</keyword>
<sequence>MNQAHKLISTNLLLLIITSSSLMEKFKKLFLIKQQIRRLFQFLNKTFKFTNYQKLIRLLTQDLIAKFKTFCYLKEYFMQFQVIKQLKLTLIILMFQFISTTLILLCWLIKIVQELFQNILPMMINHNI</sequence>
<evidence type="ECO:0000313" key="4">
    <source>
        <dbReference type="Proteomes" id="UP000009168"/>
    </source>
</evidence>
<protein>
    <submittedName>
        <fullName evidence="3">Transmembrane protein, putative</fullName>
    </submittedName>
</protein>
<gene>
    <name evidence="3" type="ORF">TTHERM_000845739</name>
</gene>
<name>W7XGF4_TETTS</name>
<keyword evidence="1" id="KW-0472">Membrane</keyword>
<feature type="chain" id="PRO_5004906007" evidence="2">
    <location>
        <begin position="24"/>
        <end position="128"/>
    </location>
</feature>
<keyword evidence="4" id="KW-1185">Reference proteome</keyword>
<dbReference type="Proteomes" id="UP000009168">
    <property type="component" value="Unassembled WGS sequence"/>
</dbReference>
<dbReference type="KEGG" id="tet:TTHERM_000845739"/>
<keyword evidence="1 3" id="KW-0812">Transmembrane</keyword>
<evidence type="ECO:0000313" key="3">
    <source>
        <dbReference type="EMBL" id="EWS76053.1"/>
    </source>
</evidence>
<dbReference type="AlphaFoldDB" id="W7XGF4"/>
<feature type="transmembrane region" description="Helical" evidence="1">
    <location>
        <begin position="88"/>
        <end position="109"/>
    </location>
</feature>
<evidence type="ECO:0000256" key="1">
    <source>
        <dbReference type="SAM" id="Phobius"/>
    </source>
</evidence>
<dbReference type="GeneID" id="24440898"/>
<accession>W7XGF4</accession>
<reference evidence="4" key="1">
    <citation type="journal article" date="2006" name="PLoS Biol.">
        <title>Macronuclear genome sequence of the ciliate Tetrahymena thermophila, a model eukaryote.</title>
        <authorList>
            <person name="Eisen J.A."/>
            <person name="Coyne R.S."/>
            <person name="Wu M."/>
            <person name="Wu D."/>
            <person name="Thiagarajan M."/>
            <person name="Wortman J.R."/>
            <person name="Badger J.H."/>
            <person name="Ren Q."/>
            <person name="Amedeo P."/>
            <person name="Jones K.M."/>
            <person name="Tallon L.J."/>
            <person name="Delcher A.L."/>
            <person name="Salzberg S.L."/>
            <person name="Silva J.C."/>
            <person name="Haas B.J."/>
            <person name="Majoros W.H."/>
            <person name="Farzad M."/>
            <person name="Carlton J.M."/>
            <person name="Smith R.K. Jr."/>
            <person name="Garg J."/>
            <person name="Pearlman R.E."/>
            <person name="Karrer K.M."/>
            <person name="Sun L."/>
            <person name="Manning G."/>
            <person name="Elde N.C."/>
            <person name="Turkewitz A.P."/>
            <person name="Asai D.J."/>
            <person name="Wilkes D.E."/>
            <person name="Wang Y."/>
            <person name="Cai H."/>
            <person name="Collins K."/>
            <person name="Stewart B.A."/>
            <person name="Lee S.R."/>
            <person name="Wilamowska K."/>
            <person name="Weinberg Z."/>
            <person name="Ruzzo W.L."/>
            <person name="Wloga D."/>
            <person name="Gaertig J."/>
            <person name="Frankel J."/>
            <person name="Tsao C.-C."/>
            <person name="Gorovsky M.A."/>
            <person name="Keeling P.J."/>
            <person name="Waller R.F."/>
            <person name="Patron N.J."/>
            <person name="Cherry J.M."/>
            <person name="Stover N.A."/>
            <person name="Krieger C.J."/>
            <person name="del Toro C."/>
            <person name="Ryder H.F."/>
            <person name="Williamson S.C."/>
            <person name="Barbeau R.A."/>
            <person name="Hamilton E.P."/>
            <person name="Orias E."/>
        </authorList>
    </citation>
    <scope>NUCLEOTIDE SEQUENCE [LARGE SCALE GENOMIC DNA]</scope>
    <source>
        <strain evidence="4">SB210</strain>
    </source>
</reference>
<organism evidence="3 4">
    <name type="scientific">Tetrahymena thermophila (strain SB210)</name>
    <dbReference type="NCBI Taxonomy" id="312017"/>
    <lineage>
        <taxon>Eukaryota</taxon>
        <taxon>Sar</taxon>
        <taxon>Alveolata</taxon>
        <taxon>Ciliophora</taxon>
        <taxon>Intramacronucleata</taxon>
        <taxon>Oligohymenophorea</taxon>
        <taxon>Hymenostomatida</taxon>
        <taxon>Tetrahymenina</taxon>
        <taxon>Tetrahymenidae</taxon>
        <taxon>Tetrahymena</taxon>
    </lineage>
</organism>
<dbReference type="InParanoid" id="W7XGF4"/>
<feature type="signal peptide" evidence="2">
    <location>
        <begin position="1"/>
        <end position="23"/>
    </location>
</feature>
<dbReference type="RefSeq" id="XP_012651404.1">
    <property type="nucleotide sequence ID" value="XM_012795950.1"/>
</dbReference>
<proteinExistence type="predicted"/>
<evidence type="ECO:0000256" key="2">
    <source>
        <dbReference type="SAM" id="SignalP"/>
    </source>
</evidence>
<dbReference type="EMBL" id="GG662825">
    <property type="protein sequence ID" value="EWS76053.1"/>
    <property type="molecule type" value="Genomic_DNA"/>
</dbReference>
<keyword evidence="1" id="KW-1133">Transmembrane helix</keyword>